<evidence type="ECO:0000256" key="1">
    <source>
        <dbReference type="ARBA" id="ARBA00009820"/>
    </source>
</evidence>
<dbReference type="EMBL" id="BJCL01000003">
    <property type="protein sequence ID" value="GCL62824.1"/>
    <property type="molecule type" value="Genomic_DNA"/>
</dbReference>
<dbReference type="Proteomes" id="UP000301751">
    <property type="component" value="Unassembled WGS sequence"/>
</dbReference>
<comment type="caution">
    <text evidence="2">The sequence shown here is derived from an EMBL/GenBank/DDBJ whole genome shotgun (WGS) entry which is preliminary data.</text>
</comment>
<dbReference type="PANTHER" id="PTHR36842">
    <property type="entry name" value="PROTEIN TOLB HOMOLOG"/>
    <property type="match status" value="1"/>
</dbReference>
<dbReference type="AlphaFoldDB" id="A0A480AML4"/>
<comment type="similarity">
    <text evidence="1">Belongs to the TolB family.</text>
</comment>
<dbReference type="PANTHER" id="PTHR36842:SF1">
    <property type="entry name" value="PROTEIN TOLB"/>
    <property type="match status" value="1"/>
</dbReference>
<sequence length="407" mass="42774">MQLVSTNTAGAVVDGEVCGLSADGGKVLFRSRNGTFEPEQLFIKDFNGNTSTRVVPGSSSFVKLTCLAMTPDANTVVFIGAAPNGIFDYLGREGVEPAIKVKNLLTGVETRITPKLGTLPSATKFVFAGVSDDGQRVAFIVEPTFSCVLYSCTATGPTRMFVRDLGTGALLNLDEQVRLTSGQGQVDGNALLSPDGQILAFSTRAPYPELGDRNTNRSDVFVLNLASNTVRLVTADADGQQITIRGFAETAGGPTFGVQSFLANSTRVAFRSSADLNVGNANIYAKNLVTGALTPVMPAGFSVDFPNVNVSGVRADLSFSDDGRKVAYVPRSNTNPQPPARPTVLDLTTGATLNAATLINGTTGNGTVNLGMLLSRDGRVTAFDNNSTNLVAGTSTNVVRTYRRLLP</sequence>
<reference evidence="3" key="1">
    <citation type="submission" date="2019-03" db="EMBL/GenBank/DDBJ databases">
        <title>Aquabacterium pictum sp.nov., the first bacteriochlorophyll a-containing freshwater bacterium in the genus Aquabacterium of the class Betaproteobacteria.</title>
        <authorList>
            <person name="Hirose S."/>
            <person name="Tank M."/>
            <person name="Hara E."/>
            <person name="Tamaki H."/>
            <person name="Takaichi S."/>
            <person name="Haruta S."/>
            <person name="Hanada S."/>
        </authorList>
    </citation>
    <scope>NUCLEOTIDE SEQUENCE [LARGE SCALE GENOMIC DNA]</scope>
    <source>
        <strain evidence="3">W35</strain>
    </source>
</reference>
<evidence type="ECO:0000313" key="2">
    <source>
        <dbReference type="EMBL" id="GCL62824.1"/>
    </source>
</evidence>
<dbReference type="InterPro" id="IPR011042">
    <property type="entry name" value="6-blade_b-propeller_TolB-like"/>
</dbReference>
<organism evidence="2 3">
    <name type="scientific">Pseudaquabacterium pictum</name>
    <dbReference type="NCBI Taxonomy" id="2315236"/>
    <lineage>
        <taxon>Bacteria</taxon>
        <taxon>Pseudomonadati</taxon>
        <taxon>Pseudomonadota</taxon>
        <taxon>Betaproteobacteria</taxon>
        <taxon>Burkholderiales</taxon>
        <taxon>Sphaerotilaceae</taxon>
        <taxon>Pseudaquabacterium</taxon>
    </lineage>
</organism>
<dbReference type="SUPFAM" id="SSF82171">
    <property type="entry name" value="DPP6 N-terminal domain-like"/>
    <property type="match status" value="1"/>
</dbReference>
<proteinExistence type="inferred from homology"/>
<dbReference type="Gene3D" id="2.120.10.30">
    <property type="entry name" value="TolB, C-terminal domain"/>
    <property type="match status" value="2"/>
</dbReference>
<accession>A0A480AML4</accession>
<dbReference type="InterPro" id="IPR011659">
    <property type="entry name" value="WD40"/>
</dbReference>
<name>A0A480AML4_9BURK</name>
<gene>
    <name evidence="2" type="ORF">AQPW35_19050</name>
</gene>
<protein>
    <submittedName>
        <fullName evidence="2">Uncharacterized protein</fullName>
    </submittedName>
</protein>
<keyword evidence="3" id="KW-1185">Reference proteome</keyword>
<evidence type="ECO:0000313" key="3">
    <source>
        <dbReference type="Proteomes" id="UP000301751"/>
    </source>
</evidence>
<dbReference type="Pfam" id="PF07676">
    <property type="entry name" value="PD40"/>
    <property type="match status" value="1"/>
</dbReference>
<dbReference type="RefSeq" id="WP_162520731.1">
    <property type="nucleotide sequence ID" value="NZ_BJCL01000003.1"/>
</dbReference>